<keyword evidence="2" id="KW-1185">Reference proteome</keyword>
<accession>A0ACC3TU09</accession>
<sequence length="334" mass="37962">MMDGVSGIGDEVCPVCKLDTYMNPSMRFLINTECYHKMCESCADRIYSQGPAPCPYPNCGKTLRKNRFKRQLFSDVAVEREVDVRKRVAKVFNRRREEFASLNDYNDYLEEVETAIFNLVNKVDVEATEARLEAYEAANRQAIAANASIQTREAENAELMLNLEAERRRQQRAEALEESMAEQELKREVERKVIKELANAREGEAEDAVRKAVAAAQKTVQLKKSSARRSARDTPSVSFEAAALSMINTKLATPDARDELPYDTLEEEEYVNDLYTVGEHYYDPFLDNIERSQQAKAAGFGVRNVYEQLLFEAFMGLGCFIENEKARHKGAVTT</sequence>
<reference evidence="2" key="1">
    <citation type="journal article" date="2024" name="Front. Bioeng. Biotechnol.">
        <title>Genome-scale model development and genomic sequencing of the oleaginous clade Lipomyces.</title>
        <authorList>
            <person name="Czajka J.J."/>
            <person name="Han Y."/>
            <person name="Kim J."/>
            <person name="Mondo S.J."/>
            <person name="Hofstad B.A."/>
            <person name="Robles A."/>
            <person name="Haridas S."/>
            <person name="Riley R."/>
            <person name="LaButti K."/>
            <person name="Pangilinan J."/>
            <person name="Andreopoulos W."/>
            <person name="Lipzen A."/>
            <person name="Yan J."/>
            <person name="Wang M."/>
            <person name="Ng V."/>
            <person name="Grigoriev I.V."/>
            <person name="Spatafora J.W."/>
            <person name="Magnuson J.K."/>
            <person name="Baker S.E."/>
            <person name="Pomraning K.R."/>
        </authorList>
    </citation>
    <scope>NUCLEOTIDE SEQUENCE [LARGE SCALE GENOMIC DNA]</scope>
    <source>
        <strain evidence="2">CBS 10300</strain>
    </source>
</reference>
<protein>
    <submittedName>
        <fullName evidence="1">CDK-activating kinase assembly factor MAT1-domain-containing protein</fullName>
    </submittedName>
</protein>
<comment type="caution">
    <text evidence="1">The sequence shown here is derived from an EMBL/GenBank/DDBJ whole genome shotgun (WGS) entry which is preliminary data.</text>
</comment>
<name>A0ACC3TU09_9ASCO</name>
<keyword evidence="1" id="KW-0808">Transferase</keyword>
<keyword evidence="1" id="KW-0418">Kinase</keyword>
<evidence type="ECO:0000313" key="1">
    <source>
        <dbReference type="EMBL" id="KAK9324632.1"/>
    </source>
</evidence>
<organism evidence="1 2">
    <name type="scientific">Lipomyces orientalis</name>
    <dbReference type="NCBI Taxonomy" id="1233043"/>
    <lineage>
        <taxon>Eukaryota</taxon>
        <taxon>Fungi</taxon>
        <taxon>Dikarya</taxon>
        <taxon>Ascomycota</taxon>
        <taxon>Saccharomycotina</taxon>
        <taxon>Lipomycetes</taxon>
        <taxon>Lipomycetales</taxon>
        <taxon>Lipomycetaceae</taxon>
        <taxon>Lipomyces</taxon>
    </lineage>
</organism>
<evidence type="ECO:0000313" key="2">
    <source>
        <dbReference type="Proteomes" id="UP001489719"/>
    </source>
</evidence>
<dbReference type="EMBL" id="MU970048">
    <property type="protein sequence ID" value="KAK9324632.1"/>
    <property type="molecule type" value="Genomic_DNA"/>
</dbReference>
<dbReference type="Proteomes" id="UP001489719">
    <property type="component" value="Unassembled WGS sequence"/>
</dbReference>
<gene>
    <name evidence="1" type="ORF">V1517DRAFT_316989</name>
</gene>
<proteinExistence type="predicted"/>